<evidence type="ECO:0000313" key="3">
    <source>
        <dbReference type="EMBL" id="QDT92791.1"/>
    </source>
</evidence>
<feature type="transmembrane region" description="Helical" evidence="1">
    <location>
        <begin position="88"/>
        <end position="109"/>
    </location>
</feature>
<dbReference type="RefSeq" id="WP_145230736.1">
    <property type="nucleotide sequence ID" value="NZ_CP036343.1"/>
</dbReference>
<dbReference type="OrthoDB" id="291597at2"/>
<feature type="transmembrane region" description="Helical" evidence="1">
    <location>
        <begin position="301"/>
        <end position="322"/>
    </location>
</feature>
<evidence type="ECO:0000256" key="1">
    <source>
        <dbReference type="SAM" id="Phobius"/>
    </source>
</evidence>
<keyword evidence="4" id="KW-1185">Reference proteome</keyword>
<dbReference type="Proteomes" id="UP000316855">
    <property type="component" value="Chromosome"/>
</dbReference>
<dbReference type="InterPro" id="IPR008756">
    <property type="entry name" value="Peptidase_M56"/>
</dbReference>
<keyword evidence="1" id="KW-0472">Membrane</keyword>
<keyword evidence="1" id="KW-0812">Transmembrane</keyword>
<dbReference type="PANTHER" id="PTHR34978">
    <property type="entry name" value="POSSIBLE SENSOR-TRANSDUCER PROTEIN BLAR"/>
    <property type="match status" value="1"/>
</dbReference>
<accession>A0A517VIF7</accession>
<dbReference type="EMBL" id="CP036343">
    <property type="protein sequence ID" value="QDT92791.1"/>
    <property type="molecule type" value="Genomic_DNA"/>
</dbReference>
<feature type="transmembrane region" description="Helical" evidence="1">
    <location>
        <begin position="6"/>
        <end position="28"/>
    </location>
</feature>
<dbReference type="KEGG" id="gax:Pan161_44620"/>
<proteinExistence type="predicted"/>
<protein>
    <submittedName>
        <fullName evidence="3">Regulatory protein BlaR1</fullName>
    </submittedName>
</protein>
<dbReference type="Pfam" id="PF05569">
    <property type="entry name" value="Peptidase_M56"/>
    <property type="match status" value="1"/>
</dbReference>
<dbReference type="InterPro" id="IPR052173">
    <property type="entry name" value="Beta-lactam_resp_regulator"/>
</dbReference>
<feature type="domain" description="Peptidase M56" evidence="2">
    <location>
        <begin position="6"/>
        <end position="258"/>
    </location>
</feature>
<organism evidence="3 4">
    <name type="scientific">Gimesia algae</name>
    <dbReference type="NCBI Taxonomy" id="2527971"/>
    <lineage>
        <taxon>Bacteria</taxon>
        <taxon>Pseudomonadati</taxon>
        <taxon>Planctomycetota</taxon>
        <taxon>Planctomycetia</taxon>
        <taxon>Planctomycetales</taxon>
        <taxon>Planctomycetaceae</taxon>
        <taxon>Gimesia</taxon>
    </lineage>
</organism>
<evidence type="ECO:0000313" key="4">
    <source>
        <dbReference type="Proteomes" id="UP000316855"/>
    </source>
</evidence>
<keyword evidence="1" id="KW-1133">Transmembrane helix</keyword>
<dbReference type="AlphaFoldDB" id="A0A517VIF7"/>
<gene>
    <name evidence="3" type="primary">blaR1_15</name>
    <name evidence="3" type="ORF">Pan161_44620</name>
</gene>
<name>A0A517VIF7_9PLAN</name>
<dbReference type="CDD" id="cd07341">
    <property type="entry name" value="M56_BlaR1_MecR1_like"/>
    <property type="match status" value="1"/>
</dbReference>
<dbReference type="PANTHER" id="PTHR34978:SF3">
    <property type="entry name" value="SLR0241 PROTEIN"/>
    <property type="match status" value="1"/>
</dbReference>
<evidence type="ECO:0000259" key="2">
    <source>
        <dbReference type="Pfam" id="PF05569"/>
    </source>
</evidence>
<sequence length="385" mass="43974">MTSTQFLELAVSLSVQVSVVIIIAHWLGKLVSSERLQCRLWTVCYVVLLMLIVVAVLFPHPRFFQPWASIDSQNASTIVNLEMQAGRVLFFIWLTGATLSLLVFMYRAFQVNQFLKTCRSVDPHQYAFAENLDVLNGNASSNIKSQVKLLSSDRLKTPFCSQFHRPYIVVPEYLLEFESQKINFILRHELEHLKTGHPLQLFLQRLVETIFWFHPMVWWASQESSLTREFACDEAAIDSPQEIAQYLRTLLTIIEYGAAQQDESPTPLAFGRGKSIVAHRARRLTQIARNHQMTRPFEISGLKACCSLVLSAALIGMIWLPVDVLASPRANWSPWPTWTAGALHDFGFSANDFEVYSRHTELHELLGARETLTDRSKIPQPTRQE</sequence>
<reference evidence="3 4" key="1">
    <citation type="submission" date="2019-02" db="EMBL/GenBank/DDBJ databases">
        <title>Deep-cultivation of Planctomycetes and their phenomic and genomic characterization uncovers novel biology.</title>
        <authorList>
            <person name="Wiegand S."/>
            <person name="Jogler M."/>
            <person name="Boedeker C."/>
            <person name="Pinto D."/>
            <person name="Vollmers J."/>
            <person name="Rivas-Marin E."/>
            <person name="Kohn T."/>
            <person name="Peeters S.H."/>
            <person name="Heuer A."/>
            <person name="Rast P."/>
            <person name="Oberbeckmann S."/>
            <person name="Bunk B."/>
            <person name="Jeske O."/>
            <person name="Meyerdierks A."/>
            <person name="Storesund J.E."/>
            <person name="Kallscheuer N."/>
            <person name="Luecker S."/>
            <person name="Lage O.M."/>
            <person name="Pohl T."/>
            <person name="Merkel B.J."/>
            <person name="Hornburger P."/>
            <person name="Mueller R.-W."/>
            <person name="Bruemmer F."/>
            <person name="Labrenz M."/>
            <person name="Spormann A.M."/>
            <person name="Op den Camp H."/>
            <person name="Overmann J."/>
            <person name="Amann R."/>
            <person name="Jetten M.S.M."/>
            <person name="Mascher T."/>
            <person name="Medema M.H."/>
            <person name="Devos D.P."/>
            <person name="Kaster A.-K."/>
            <person name="Ovreas L."/>
            <person name="Rohde M."/>
            <person name="Galperin M.Y."/>
            <person name="Jogler C."/>
        </authorList>
    </citation>
    <scope>NUCLEOTIDE SEQUENCE [LARGE SCALE GENOMIC DNA]</scope>
    <source>
        <strain evidence="3 4">Pan161</strain>
    </source>
</reference>
<feature type="transmembrane region" description="Helical" evidence="1">
    <location>
        <begin position="40"/>
        <end position="58"/>
    </location>
</feature>